<name>A0A1H6Y017_9EURY</name>
<protein>
    <submittedName>
        <fullName evidence="1">Uncharacterized protein</fullName>
    </submittedName>
</protein>
<dbReference type="KEGG" id="hae:halTADL_1442"/>
<evidence type="ECO:0000313" key="1">
    <source>
        <dbReference type="EMBL" id="SEJ32367.1"/>
    </source>
</evidence>
<reference evidence="1 2" key="1">
    <citation type="submission" date="2016-10" db="EMBL/GenBank/DDBJ databases">
        <authorList>
            <person name="de Groot N.N."/>
        </authorList>
    </citation>
    <scope>NUCLEOTIDE SEQUENCE [LARGE SCALE GENOMIC DNA]</scope>
    <source>
        <strain evidence="1 2">DSM 22187</strain>
    </source>
</reference>
<dbReference type="EMBL" id="FNYR01000047">
    <property type="protein sequence ID" value="SEJ32367.1"/>
    <property type="molecule type" value="Genomic_DNA"/>
</dbReference>
<accession>A0A1H6Y017</accession>
<gene>
    <name evidence="1" type="ORF">SAMN05444271_14712</name>
</gene>
<evidence type="ECO:0000313" key="2">
    <source>
        <dbReference type="Proteomes" id="UP000198888"/>
    </source>
</evidence>
<accession>A0A2H4Q1G8</accession>
<organism evidence="1 2">
    <name type="scientific">Halohasta litchfieldiae</name>
    <dbReference type="NCBI Taxonomy" id="1073996"/>
    <lineage>
        <taxon>Archaea</taxon>
        <taxon>Methanobacteriati</taxon>
        <taxon>Methanobacteriota</taxon>
        <taxon>Stenosarchaea group</taxon>
        <taxon>Halobacteria</taxon>
        <taxon>Halobacteriales</taxon>
        <taxon>Haloferacaceae</taxon>
        <taxon>Halohasta</taxon>
    </lineage>
</organism>
<dbReference type="RefSeq" id="WP_089673824.1">
    <property type="nucleotide sequence ID" value="NZ_CP024845.1"/>
</dbReference>
<dbReference type="Proteomes" id="UP000198888">
    <property type="component" value="Unassembled WGS sequence"/>
</dbReference>
<keyword evidence="2" id="KW-1185">Reference proteome</keyword>
<proteinExistence type="predicted"/>
<dbReference type="AlphaFoldDB" id="A0A1H6Y017"/>
<dbReference type="OrthoDB" id="338908at2157"/>
<dbReference type="GeneID" id="35002246"/>
<sequence>MNDKASVDQHTRDKLETVDKRLAVANAEIAAAVEQSTGLLAADHPKFQLRNTHTELLDAYRELVQTIDMVERVLGEIDEHSETPK</sequence>